<dbReference type="GO" id="GO:0015184">
    <property type="term" value="F:L-cystine transmembrane transporter activity"/>
    <property type="evidence" value="ECO:0007669"/>
    <property type="project" value="TreeGrafter"/>
</dbReference>
<dbReference type="OrthoDB" id="75720at2759"/>
<evidence type="ECO:0000256" key="5">
    <source>
        <dbReference type="ARBA" id="ARBA00022989"/>
    </source>
</evidence>
<keyword evidence="5 7" id="KW-1133">Transmembrane helix</keyword>
<dbReference type="EMBL" id="CAEFZW010000005">
    <property type="protein sequence ID" value="CAB4254773.1"/>
    <property type="molecule type" value="Genomic_DNA"/>
</dbReference>
<proteinExistence type="predicted"/>
<dbReference type="GO" id="GO:0012505">
    <property type="term" value="C:endomembrane system"/>
    <property type="evidence" value="ECO:0007669"/>
    <property type="project" value="UniProtKB-SubCell"/>
</dbReference>
<dbReference type="InterPro" id="IPR005282">
    <property type="entry name" value="LC_transporter"/>
</dbReference>
<dbReference type="PANTHER" id="PTHR13131:SF5">
    <property type="entry name" value="CYSTINOSIN"/>
    <property type="match status" value="1"/>
</dbReference>
<dbReference type="GO" id="GO:0005774">
    <property type="term" value="C:vacuolar membrane"/>
    <property type="evidence" value="ECO:0007669"/>
    <property type="project" value="TreeGrafter"/>
</dbReference>
<evidence type="ECO:0000256" key="3">
    <source>
        <dbReference type="ARBA" id="ARBA00022692"/>
    </source>
</evidence>
<feature type="transmembrane region" description="Helical" evidence="7">
    <location>
        <begin position="226"/>
        <end position="246"/>
    </location>
</feature>
<dbReference type="Pfam" id="PF04193">
    <property type="entry name" value="PQ-loop"/>
    <property type="match status" value="1"/>
</dbReference>
<keyword evidence="4" id="KW-0677">Repeat</keyword>
<keyword evidence="6 7" id="KW-0472">Membrane</keyword>
<keyword evidence="3 7" id="KW-0812">Transmembrane</keyword>
<evidence type="ECO:0000256" key="6">
    <source>
        <dbReference type="ARBA" id="ARBA00023136"/>
    </source>
</evidence>
<evidence type="ECO:0000256" key="2">
    <source>
        <dbReference type="ARBA" id="ARBA00022448"/>
    </source>
</evidence>
<evidence type="ECO:0000256" key="1">
    <source>
        <dbReference type="ARBA" id="ARBA00004127"/>
    </source>
</evidence>
<accession>A0A8H2VGF5</accession>
<dbReference type="PANTHER" id="PTHR13131">
    <property type="entry name" value="CYSTINOSIN"/>
    <property type="match status" value="1"/>
</dbReference>
<comment type="caution">
    <text evidence="8">The sequence shown here is derived from an EMBL/GenBank/DDBJ whole genome shotgun (WGS) entry which is preliminary data.</text>
</comment>
<gene>
    <name evidence="8" type="ORF">KABA2_05S00660</name>
</gene>
<dbReference type="NCBIfam" id="TIGR00951">
    <property type="entry name" value="2A43"/>
    <property type="match status" value="1"/>
</dbReference>
<feature type="transmembrane region" description="Helical" evidence="7">
    <location>
        <begin position="182"/>
        <end position="206"/>
    </location>
</feature>
<name>A0A8H2VGF5_9SACH</name>
<feature type="transmembrane region" description="Helical" evidence="7">
    <location>
        <begin position="40"/>
        <end position="63"/>
    </location>
</feature>
<sequence length="247" mass="28714">MVNLDDLLGLIYVSVWSVSMYSPLLVNYRQRSTKAISVDFAILNTAGYTYLMISMALQLYFWISVTNDVERPKVTQFDMWYCAHGFLLNLVLLSQIVFGRKLWNFHRDNKLRRMKQGYYRILWVSIVIFMILSGQFILENRTQGWDNSRTLNYCNNLFLLKISMSLIKYIPQVKHNYDRRSVKGFAIQGVILDVTGGVASLLQLLVQLSRDQGFTLATLLTNFGKIGIALVTLIFNFIFISQWLLYK</sequence>
<protein>
    <submittedName>
        <fullName evidence="8">Similar to Saccharomyces cerevisiae YCR075C ERS1 Protein with similarity to human cystinosin</fullName>
    </submittedName>
</protein>
<keyword evidence="9" id="KW-1185">Reference proteome</keyword>
<dbReference type="InterPro" id="IPR006603">
    <property type="entry name" value="PQ-loop_rpt"/>
</dbReference>
<dbReference type="GeneID" id="64857782"/>
<evidence type="ECO:0000313" key="9">
    <source>
        <dbReference type="Proteomes" id="UP000644660"/>
    </source>
</evidence>
<organism evidence="8 9">
    <name type="scientific">Maudiozyma barnettii</name>
    <dbReference type="NCBI Taxonomy" id="61262"/>
    <lineage>
        <taxon>Eukaryota</taxon>
        <taxon>Fungi</taxon>
        <taxon>Dikarya</taxon>
        <taxon>Ascomycota</taxon>
        <taxon>Saccharomycotina</taxon>
        <taxon>Saccharomycetes</taxon>
        <taxon>Saccharomycetales</taxon>
        <taxon>Saccharomycetaceae</taxon>
        <taxon>Maudiozyma</taxon>
    </lineage>
</organism>
<dbReference type="Proteomes" id="UP000644660">
    <property type="component" value="Unassembled WGS sequence"/>
</dbReference>
<feature type="transmembrane region" description="Helical" evidence="7">
    <location>
        <begin position="118"/>
        <end position="138"/>
    </location>
</feature>
<dbReference type="RefSeq" id="XP_041406617.1">
    <property type="nucleotide sequence ID" value="XM_041550683.1"/>
</dbReference>
<comment type="subcellular location">
    <subcellularLocation>
        <location evidence="1">Endomembrane system</location>
        <topology evidence="1">Multi-pass membrane protein</topology>
    </subcellularLocation>
</comment>
<evidence type="ECO:0000313" key="8">
    <source>
        <dbReference type="EMBL" id="CAB4254773.1"/>
    </source>
</evidence>
<dbReference type="GO" id="GO:0000324">
    <property type="term" value="C:fungal-type vacuole"/>
    <property type="evidence" value="ECO:0007669"/>
    <property type="project" value="TreeGrafter"/>
</dbReference>
<evidence type="ECO:0000256" key="7">
    <source>
        <dbReference type="SAM" id="Phobius"/>
    </source>
</evidence>
<reference evidence="8 9" key="1">
    <citation type="submission" date="2020-05" db="EMBL/GenBank/DDBJ databases">
        <authorList>
            <person name="Casaregola S."/>
            <person name="Devillers H."/>
            <person name="Grondin C."/>
        </authorList>
    </citation>
    <scope>NUCLEOTIDE SEQUENCE [LARGE SCALE GENOMIC DNA]</scope>
    <source>
        <strain evidence="8 9">CLIB 1767</strain>
    </source>
</reference>
<feature type="transmembrane region" description="Helical" evidence="7">
    <location>
        <begin position="78"/>
        <end position="98"/>
    </location>
</feature>
<keyword evidence="2" id="KW-0813">Transport</keyword>
<dbReference type="AlphaFoldDB" id="A0A8H2VGF5"/>
<dbReference type="SMART" id="SM00679">
    <property type="entry name" value="CTNS"/>
    <property type="match status" value="2"/>
</dbReference>
<evidence type="ECO:0000256" key="4">
    <source>
        <dbReference type="ARBA" id="ARBA00022737"/>
    </source>
</evidence>
<feature type="transmembrane region" description="Helical" evidence="7">
    <location>
        <begin position="6"/>
        <end position="28"/>
    </location>
</feature>